<sequence length="638" mass="71798">MIDWRRRRLTKANRVAADDAASQPAADASGGVAANDRNHHVKEYLRYYLSFSTPPGFAVLLNGPWGIGKTYVVKNFLKSLDSQKTRYIYVSLYGLGSLDEIDDAILQSMYPVLKKKGVTLGGRALKMVGKYFNVELDLESKDFVDRSKSDLYVFDDLERCQMPINTVMGYINVFVEQEGRKVVIIANESEIADENYQRIREKVVGRMFDVQSAFDDAQAAFIASVKDDGARGAVAANASVISEIYHQSELGNLRILQQAIWDFERFYAVLDDRHRSHDKALTALLGLLFAISFEVKAGRLSAGDIQDRQNNLLSAYLPREEGDPVPEILAVEKRYPTVQLDTTALSDDTLIDLIVKGVVDPKRIRDELDQSSYFVTVAQEPAWRTVWHSHERTEEEVDRALAEMERAFAAHEYTIPGEVLHVFGLRLWLSRIGGIANGVEQVVADGRAYVDYLYANGLLEPLDRHEDHFGLAFDAYDGLGFHESRSEEYIGLRDYLDEKRRAVDIDRRPAIAEELLANMQEDSGLFLRRVSLTNQGDNEFYDIPVLASLDPARFVDAFLGLEPRGQRNAMIALKARYKHGRIDEDLSDERPWAVEVRDRIRAAAEGMSAISKDRLQRLLIHGLDEVLGVAPQGGDDGG</sequence>
<dbReference type="InterPro" id="IPR027417">
    <property type="entry name" value="P-loop_NTPase"/>
</dbReference>
<dbReference type="Gene3D" id="3.40.50.300">
    <property type="entry name" value="P-loop containing nucleotide triphosphate hydrolases"/>
    <property type="match status" value="1"/>
</dbReference>
<protein>
    <recommendedName>
        <fullName evidence="1">KAP NTPase domain-containing protein</fullName>
    </recommendedName>
</protein>
<dbReference type="Proteomes" id="UP000251842">
    <property type="component" value="Chromosome"/>
</dbReference>
<organism evidence="2 3">
    <name type="scientific">Solilutibacter oculi</name>
    <dbReference type="NCBI Taxonomy" id="2698682"/>
    <lineage>
        <taxon>Bacteria</taxon>
        <taxon>Pseudomonadati</taxon>
        <taxon>Pseudomonadota</taxon>
        <taxon>Gammaproteobacteria</taxon>
        <taxon>Lysobacterales</taxon>
        <taxon>Lysobacteraceae</taxon>
        <taxon>Solilutibacter</taxon>
    </lineage>
</organism>
<feature type="domain" description="KAP NTPase" evidence="1">
    <location>
        <begin position="43"/>
        <end position="116"/>
    </location>
</feature>
<dbReference type="AlphaFoldDB" id="A0A344J642"/>
<feature type="domain" description="KAP NTPase" evidence="1">
    <location>
        <begin position="151"/>
        <end position="269"/>
    </location>
</feature>
<dbReference type="RefSeq" id="WP_112926715.1">
    <property type="nucleotide sequence ID" value="NZ_CP029556.1"/>
</dbReference>
<dbReference type="InterPro" id="IPR011646">
    <property type="entry name" value="KAP_P-loop"/>
</dbReference>
<dbReference type="OrthoDB" id="88903at2"/>
<dbReference type="Pfam" id="PF07693">
    <property type="entry name" value="KAP_NTPase"/>
    <property type="match status" value="2"/>
</dbReference>
<dbReference type="SUPFAM" id="SSF52540">
    <property type="entry name" value="P-loop containing nucleoside triphosphate hydrolases"/>
    <property type="match status" value="1"/>
</dbReference>
<proteinExistence type="predicted"/>
<gene>
    <name evidence="2" type="ORF">DCD74_07210</name>
</gene>
<dbReference type="KEGG" id="lue:DCD74_07210"/>
<name>A0A344J642_9GAMM</name>
<evidence type="ECO:0000313" key="3">
    <source>
        <dbReference type="Proteomes" id="UP000251842"/>
    </source>
</evidence>
<evidence type="ECO:0000259" key="1">
    <source>
        <dbReference type="Pfam" id="PF07693"/>
    </source>
</evidence>
<evidence type="ECO:0000313" key="2">
    <source>
        <dbReference type="EMBL" id="AXA84502.1"/>
    </source>
</evidence>
<accession>A0A344J642</accession>
<keyword evidence="3" id="KW-1185">Reference proteome</keyword>
<reference evidence="3" key="1">
    <citation type="submission" date="2018-05" db="EMBL/GenBank/DDBJ databases">
        <title>Luteimonas pekinense sp. nov., isolated from human Meibomian gland secretions, Beijing, China.</title>
        <authorList>
            <person name="Wen T."/>
            <person name="Bai H."/>
            <person name="Lv H."/>
        </authorList>
    </citation>
    <scope>NUCLEOTIDE SEQUENCE [LARGE SCALE GENOMIC DNA]</scope>
    <source>
        <strain evidence="3">83-4</strain>
    </source>
</reference>
<dbReference type="EMBL" id="CP029556">
    <property type="protein sequence ID" value="AXA84502.1"/>
    <property type="molecule type" value="Genomic_DNA"/>
</dbReference>